<dbReference type="Proteomes" id="UP000250003">
    <property type="component" value="Chromosome"/>
</dbReference>
<organism evidence="1 2">
    <name type="scientific">Blautia argi</name>
    <dbReference type="NCBI Taxonomy" id="1912897"/>
    <lineage>
        <taxon>Bacteria</taxon>
        <taxon>Bacillati</taxon>
        <taxon>Bacillota</taxon>
        <taxon>Clostridia</taxon>
        <taxon>Lachnospirales</taxon>
        <taxon>Lachnospiraceae</taxon>
        <taxon>Blautia</taxon>
    </lineage>
</organism>
<accession>A0A2Z4UFC7</accession>
<evidence type="ECO:0000313" key="2">
    <source>
        <dbReference type="Proteomes" id="UP000250003"/>
    </source>
</evidence>
<evidence type="ECO:0000313" key="1">
    <source>
        <dbReference type="EMBL" id="AWY99534.1"/>
    </source>
</evidence>
<dbReference type="EMBL" id="CP030280">
    <property type="protein sequence ID" value="AWY99534.1"/>
    <property type="molecule type" value="Genomic_DNA"/>
</dbReference>
<sequence>MSLSEHRKAFYRTEGRYYKQETEAEKEKKLIYSYYPKETVMVQAFVEDACDRLDYEGSFLYDEYPDKGQIERTCQVICRQMEDIGEIKAMESRKSGGKTQTGFWETLTATLFCQEMYRRRCRRNRCKRLW</sequence>
<gene>
    <name evidence="1" type="ORF">DQQ01_14140</name>
</gene>
<proteinExistence type="predicted"/>
<dbReference type="RefSeq" id="WP_111920964.1">
    <property type="nucleotide sequence ID" value="NZ_CAUWHR010000028.1"/>
</dbReference>
<name>A0A2Z4UFC7_9FIRM</name>
<dbReference type="AlphaFoldDB" id="A0A2Z4UFC7"/>
<dbReference type="KEGG" id="blau:DQQ01_14140"/>
<keyword evidence="2" id="KW-1185">Reference proteome</keyword>
<dbReference type="OrthoDB" id="1935838at2"/>
<protein>
    <submittedName>
        <fullName evidence="1">Uncharacterized protein</fullName>
    </submittedName>
</protein>
<reference evidence="2" key="1">
    <citation type="submission" date="2018-06" db="EMBL/GenBank/DDBJ databases">
        <title>Description of Blautia argi sp. nov., a new anaerobic isolated from dog feces.</title>
        <authorList>
            <person name="Chang Y.-H."/>
            <person name="Paek J."/>
            <person name="Shin Y."/>
        </authorList>
    </citation>
    <scope>NUCLEOTIDE SEQUENCE [LARGE SCALE GENOMIC DNA]</scope>
    <source>
        <strain evidence="2">KCTC 15426</strain>
    </source>
</reference>